<dbReference type="OrthoDB" id="3626437at2"/>
<dbReference type="Pfam" id="PF13443">
    <property type="entry name" value="HTH_26"/>
    <property type="match status" value="1"/>
</dbReference>
<comment type="caution">
    <text evidence="3">The sequence shown here is derived from an EMBL/GenBank/DDBJ whole genome shotgun (WGS) entry which is preliminary data.</text>
</comment>
<evidence type="ECO:0000313" key="4">
    <source>
        <dbReference type="Proteomes" id="UP000315677"/>
    </source>
</evidence>
<organism evidence="3 4">
    <name type="scientific">Pseudonocardia kunmingensis</name>
    <dbReference type="NCBI Taxonomy" id="630975"/>
    <lineage>
        <taxon>Bacteria</taxon>
        <taxon>Bacillati</taxon>
        <taxon>Actinomycetota</taxon>
        <taxon>Actinomycetes</taxon>
        <taxon>Pseudonocardiales</taxon>
        <taxon>Pseudonocardiaceae</taxon>
        <taxon>Pseudonocardia</taxon>
    </lineage>
</organism>
<dbReference type="AlphaFoldDB" id="A0A543D9I6"/>
<dbReference type="GO" id="GO:0003677">
    <property type="term" value="F:DNA binding"/>
    <property type="evidence" value="ECO:0007669"/>
    <property type="project" value="UniProtKB-KW"/>
</dbReference>
<proteinExistence type="predicted"/>
<evidence type="ECO:0000256" key="1">
    <source>
        <dbReference type="SAM" id="MobiDB-lite"/>
    </source>
</evidence>
<dbReference type="InterPro" id="IPR010982">
    <property type="entry name" value="Lambda_DNA-bd_dom_sf"/>
</dbReference>
<gene>
    <name evidence="3" type="ORF">FB558_6234</name>
</gene>
<reference evidence="3 4" key="1">
    <citation type="submission" date="2019-06" db="EMBL/GenBank/DDBJ databases">
        <title>Sequencing the genomes of 1000 actinobacteria strains.</title>
        <authorList>
            <person name="Klenk H.-P."/>
        </authorList>
    </citation>
    <scope>NUCLEOTIDE SEQUENCE [LARGE SCALE GENOMIC DNA]</scope>
    <source>
        <strain evidence="3 4">DSM 45301</strain>
    </source>
</reference>
<dbReference type="EMBL" id="VFPA01000004">
    <property type="protein sequence ID" value="TQM06004.1"/>
    <property type="molecule type" value="Genomic_DNA"/>
</dbReference>
<protein>
    <submittedName>
        <fullName evidence="3">DNA-binding Xre family transcriptional regulator</fullName>
    </submittedName>
</protein>
<keyword evidence="3" id="KW-0238">DNA-binding</keyword>
<dbReference type="RefSeq" id="WP_142059614.1">
    <property type="nucleotide sequence ID" value="NZ_VFPA01000004.1"/>
</dbReference>
<dbReference type="InterPro" id="IPR001387">
    <property type="entry name" value="Cro/C1-type_HTH"/>
</dbReference>
<feature type="domain" description="HTH cro/C1-type" evidence="2">
    <location>
        <begin position="9"/>
        <end position="75"/>
    </location>
</feature>
<dbReference type="Proteomes" id="UP000315677">
    <property type="component" value="Unassembled WGS sequence"/>
</dbReference>
<evidence type="ECO:0000313" key="3">
    <source>
        <dbReference type="EMBL" id="TQM06004.1"/>
    </source>
</evidence>
<feature type="region of interest" description="Disordered" evidence="1">
    <location>
        <begin position="75"/>
        <end position="116"/>
    </location>
</feature>
<dbReference type="Gene3D" id="1.10.260.40">
    <property type="entry name" value="lambda repressor-like DNA-binding domains"/>
    <property type="match status" value="1"/>
</dbReference>
<accession>A0A543D9I6</accession>
<name>A0A543D9I6_9PSEU</name>
<sequence>MRTVSYTWNLRRLMAEHGMFATTDLVPLLAERGIELHYTQVYRLVTGTPERLNMQVLAALCDILGVTPAELISTDAHEGTQRARRAAAGRAPSGPDPADAPRPATPTRARIVREQP</sequence>
<keyword evidence="4" id="KW-1185">Reference proteome</keyword>
<evidence type="ECO:0000259" key="2">
    <source>
        <dbReference type="Pfam" id="PF13443"/>
    </source>
</evidence>
<feature type="compositionally biased region" description="Pro residues" evidence="1">
    <location>
        <begin position="94"/>
        <end position="104"/>
    </location>
</feature>